<evidence type="ECO:0000313" key="4">
    <source>
        <dbReference type="EMBL" id="ADZ69073.1"/>
    </source>
</evidence>
<dbReference type="Pfam" id="PF22483">
    <property type="entry name" value="Mu-transpos_C_2"/>
    <property type="match status" value="1"/>
</dbReference>
<dbReference type="GO" id="GO:0003676">
    <property type="term" value="F:nucleic acid binding"/>
    <property type="evidence" value="ECO:0007669"/>
    <property type="project" value="InterPro"/>
</dbReference>
<dbReference type="InterPro" id="IPR001584">
    <property type="entry name" value="Integrase_cat-core"/>
</dbReference>
<dbReference type="KEGG" id="pgv:SL003B_0641"/>
<reference evidence="4 5" key="1">
    <citation type="journal article" date="2011" name="J. Bacteriol.">
        <title>Complete genome sequence of Polymorphum gilvum SL003B-26A1T, a crude oil-degrading bacterium from oil-polluted saline soil.</title>
        <authorList>
            <person name="Li S.G."/>
            <person name="Tang Y.Q."/>
            <person name="Nie Y."/>
            <person name="Cai M."/>
            <person name="Wu X.L."/>
        </authorList>
    </citation>
    <scope>NUCLEOTIDE SEQUENCE [LARGE SCALE GENOMIC DNA]</scope>
    <source>
        <strain evidence="5">LMG 25793 / CGMCC 1.9160 / SL003B-26A1</strain>
    </source>
</reference>
<evidence type="ECO:0000259" key="3">
    <source>
        <dbReference type="PROSITE" id="PS50994"/>
    </source>
</evidence>
<dbReference type="GO" id="GO:0015074">
    <property type="term" value="P:DNA integration"/>
    <property type="evidence" value="ECO:0007669"/>
    <property type="project" value="InterPro"/>
</dbReference>
<evidence type="ECO:0000256" key="2">
    <source>
        <dbReference type="SAM" id="MobiDB-lite"/>
    </source>
</evidence>
<dbReference type="NCBIfam" id="NF033546">
    <property type="entry name" value="transpos_IS21"/>
    <property type="match status" value="1"/>
</dbReference>
<dbReference type="STRING" id="991905.SL003B_0641"/>
<keyword evidence="5" id="KW-1185">Reference proteome</keyword>
<organism evidence="4 5">
    <name type="scientific">Polymorphum gilvum (strain LMG 25793 / CGMCC 1.9160 / SL003B-26A1)</name>
    <dbReference type="NCBI Taxonomy" id="991905"/>
    <lineage>
        <taxon>Bacteria</taxon>
        <taxon>Pseudomonadati</taxon>
        <taxon>Pseudomonadota</taxon>
        <taxon>Alphaproteobacteria</taxon>
        <taxon>Rhodobacterales</taxon>
        <taxon>Paracoccaceae</taxon>
        <taxon>Polymorphum</taxon>
    </lineage>
</organism>
<dbReference type="InterPro" id="IPR036397">
    <property type="entry name" value="RNaseH_sf"/>
</dbReference>
<dbReference type="PROSITE" id="PS50994">
    <property type="entry name" value="INTEGRASE"/>
    <property type="match status" value="1"/>
</dbReference>
<dbReference type="HOGENOM" id="CLU_020626_2_0_5"/>
<comment type="similarity">
    <text evidence="1">Belongs to the transposase IS21/IS408/IS1162 family.</text>
</comment>
<feature type="domain" description="Integrase catalytic" evidence="3">
    <location>
        <begin position="117"/>
        <end position="308"/>
    </location>
</feature>
<sequence>MDLYLKVRLAVSEGMSRRQAAKHFNISRDSVSKMLSYSTPPGYRRQAPVRRPKLDAFVSTIDHWLDEDLKVPRKQRHTAKRVFDRLRAECGFTGGYTIIKDYMREREQRRQEVFVPLSHPPGHAQADFGEAVVVIGGVEQKAHFFVLDLPHSDACYVRAYPAAVSEAWIDGHVHAFAFFGAVPQSIVYDNDRCLVSKILADGTRKRTVLFSGFLSHYLIRDRYGRPGKGNDKGSVEGLVGYARRNFMVPIPRFATWDEFNAWLEEQCRKRQRDRLRGESETIAERLQRDLAAMRPLPASPFEACDQASGRVSSQALVRYRTNDYSVPVAFGHQDVWIRGYVDEVVIGCRGEIIARHPRSWEREDVVFDPLHYLPLIEQKINALDQAAPLQGWDLPEAFATLRRLMEARMAKHGRREYVQVLRLLESFELADLHVAVKQALQIGAIGFDAVKHLLLCQVERRPPRLDLSIYPYLPRATVEKTSAKAICGFCRRMREMPHEHPSVRQSPCDPALPHAQDPQAADLPARVSEAGPALRHTGRGPCRIPHSAC</sequence>
<evidence type="ECO:0000256" key="1">
    <source>
        <dbReference type="ARBA" id="ARBA00009277"/>
    </source>
</evidence>
<dbReference type="SUPFAM" id="SSF46689">
    <property type="entry name" value="Homeodomain-like"/>
    <property type="match status" value="1"/>
</dbReference>
<protein>
    <submittedName>
        <fullName evidence="4">IS20 family transposase IstA-like protein</fullName>
    </submittedName>
</protein>
<dbReference type="PANTHER" id="PTHR35004:SF7">
    <property type="entry name" value="INTEGRASE PROTEIN"/>
    <property type="match status" value="1"/>
</dbReference>
<dbReference type="InterPro" id="IPR012337">
    <property type="entry name" value="RNaseH-like_sf"/>
</dbReference>
<proteinExistence type="inferred from homology"/>
<feature type="region of interest" description="Disordered" evidence="2">
    <location>
        <begin position="498"/>
        <end position="522"/>
    </location>
</feature>
<evidence type="ECO:0000313" key="5">
    <source>
        <dbReference type="Proteomes" id="UP000008130"/>
    </source>
</evidence>
<name>F2IUL9_POLGS</name>
<dbReference type="Gene3D" id="3.30.420.10">
    <property type="entry name" value="Ribonuclease H-like superfamily/Ribonuclease H"/>
    <property type="match status" value="1"/>
</dbReference>
<dbReference type="SUPFAM" id="SSF53098">
    <property type="entry name" value="Ribonuclease H-like"/>
    <property type="match status" value="1"/>
</dbReference>
<dbReference type="InterPro" id="IPR054353">
    <property type="entry name" value="IstA-like_C"/>
</dbReference>
<dbReference type="InterPro" id="IPR009057">
    <property type="entry name" value="Homeodomain-like_sf"/>
</dbReference>
<dbReference type="eggNOG" id="COG4584">
    <property type="taxonomic scope" value="Bacteria"/>
</dbReference>
<dbReference type="Proteomes" id="UP000008130">
    <property type="component" value="Chromosome"/>
</dbReference>
<dbReference type="AlphaFoldDB" id="F2IUL9"/>
<dbReference type="PANTHER" id="PTHR35004">
    <property type="entry name" value="TRANSPOSASE RV3428C-RELATED"/>
    <property type="match status" value="1"/>
</dbReference>
<accession>F2IUL9</accession>
<dbReference type="PATRIC" id="fig|991905.3.peg.655"/>
<dbReference type="EMBL" id="CP002568">
    <property type="protein sequence ID" value="ADZ69073.1"/>
    <property type="molecule type" value="Genomic_DNA"/>
</dbReference>
<gene>
    <name evidence="4" type="primary">istA</name>
    <name evidence="4" type="ordered locus">SL003B_0641</name>
</gene>